<reference evidence="3" key="1">
    <citation type="submission" date="2013-06" db="EMBL/GenBank/DDBJ databases">
        <authorList>
            <person name="Zhao Q."/>
        </authorList>
    </citation>
    <scope>NUCLEOTIDE SEQUENCE</scope>
    <source>
        <strain evidence="3">cv. W1943</strain>
    </source>
</reference>
<keyword evidence="1" id="KW-0812">Transmembrane</keyword>
<sequence length="99" mass="10905">MPDQCPPRCRPSHHTPNRRAFITATAPPPSSIPLGFCTTRGKKMQMMELYAFLGHVGSTSLFSLWLNLSFWVAIDGDCVCASGFGNRRADGVGLSYNQR</sequence>
<organism evidence="2 3">
    <name type="scientific">Oryza rufipogon</name>
    <name type="common">Brownbeard rice</name>
    <name type="synonym">Asian wild rice</name>
    <dbReference type="NCBI Taxonomy" id="4529"/>
    <lineage>
        <taxon>Eukaryota</taxon>
        <taxon>Viridiplantae</taxon>
        <taxon>Streptophyta</taxon>
        <taxon>Embryophyta</taxon>
        <taxon>Tracheophyta</taxon>
        <taxon>Spermatophyta</taxon>
        <taxon>Magnoliopsida</taxon>
        <taxon>Liliopsida</taxon>
        <taxon>Poales</taxon>
        <taxon>Poaceae</taxon>
        <taxon>BOP clade</taxon>
        <taxon>Oryzoideae</taxon>
        <taxon>Oryzeae</taxon>
        <taxon>Oryzinae</taxon>
        <taxon>Oryza</taxon>
    </lineage>
</organism>
<name>A0A0E0MX07_ORYRU</name>
<dbReference type="Gramene" id="ORUFI01G19130.1">
    <property type="protein sequence ID" value="ORUFI01G19130.1"/>
    <property type="gene ID" value="ORUFI01G19130"/>
</dbReference>
<reference evidence="2" key="2">
    <citation type="submission" date="2015-06" db="UniProtKB">
        <authorList>
            <consortium name="EnsemblPlants"/>
        </authorList>
    </citation>
    <scope>IDENTIFICATION</scope>
</reference>
<protein>
    <submittedName>
        <fullName evidence="2">Uncharacterized protein</fullName>
    </submittedName>
</protein>
<keyword evidence="3" id="KW-1185">Reference proteome</keyword>
<proteinExistence type="predicted"/>
<evidence type="ECO:0000313" key="3">
    <source>
        <dbReference type="Proteomes" id="UP000008022"/>
    </source>
</evidence>
<keyword evidence="1" id="KW-1133">Transmembrane helix</keyword>
<dbReference type="Proteomes" id="UP000008022">
    <property type="component" value="Unassembled WGS sequence"/>
</dbReference>
<dbReference type="EnsemblPlants" id="ORUFI01G19130.1">
    <property type="protein sequence ID" value="ORUFI01G19130.1"/>
    <property type="gene ID" value="ORUFI01G19130"/>
</dbReference>
<dbReference type="HOGENOM" id="CLU_2324408_0_0_1"/>
<evidence type="ECO:0000313" key="2">
    <source>
        <dbReference type="EnsemblPlants" id="ORUFI01G19130.1"/>
    </source>
</evidence>
<dbReference type="AlphaFoldDB" id="A0A0E0MX07"/>
<evidence type="ECO:0000256" key="1">
    <source>
        <dbReference type="SAM" id="Phobius"/>
    </source>
</evidence>
<keyword evidence="1" id="KW-0472">Membrane</keyword>
<feature type="transmembrane region" description="Helical" evidence="1">
    <location>
        <begin position="49"/>
        <end position="74"/>
    </location>
</feature>
<accession>A0A0E0MX07</accession>